<sequence>MNHRLHLRFEQLELATTHLLDTVAALGPRATQQPGPGQWSAAQVVQHLVVSETGIGQYMEKKLLQTESLEKSGFGAFLKSRLLRVLLRLPFTRFKAPSYLEKLTPTELPPLPELQAEWAAVRRRLERLLNEYPSNLLNRSIFKHPRSGMLTIYQTLDFMIDHVLHHQKQVERIAQKVRENK</sequence>
<keyword evidence="3" id="KW-1185">Reference proteome</keyword>
<organism evidence="2 3">
    <name type="scientific">Hymenobacter rigui</name>
    <dbReference type="NCBI Taxonomy" id="334424"/>
    <lineage>
        <taxon>Bacteria</taxon>
        <taxon>Pseudomonadati</taxon>
        <taxon>Bacteroidota</taxon>
        <taxon>Cytophagia</taxon>
        <taxon>Cytophagales</taxon>
        <taxon>Hymenobacteraceae</taxon>
        <taxon>Hymenobacter</taxon>
    </lineage>
</organism>
<dbReference type="AlphaFoldDB" id="A0A3R9P5D1"/>
<evidence type="ECO:0000313" key="2">
    <source>
        <dbReference type="EMBL" id="RSK49044.1"/>
    </source>
</evidence>
<comment type="caution">
    <text evidence="2">The sequence shown here is derived from an EMBL/GenBank/DDBJ whole genome shotgun (WGS) entry which is preliminary data.</text>
</comment>
<dbReference type="OrthoDB" id="979115at2"/>
<dbReference type="InterPro" id="IPR024775">
    <property type="entry name" value="DinB-like"/>
</dbReference>
<proteinExistence type="predicted"/>
<dbReference type="RefSeq" id="WP_125419830.1">
    <property type="nucleotide sequence ID" value="NZ_RWIT01000004.1"/>
</dbReference>
<dbReference type="Gene3D" id="1.20.120.450">
    <property type="entry name" value="dinb family like domain"/>
    <property type="match status" value="1"/>
</dbReference>
<dbReference type="EMBL" id="RWIT01000004">
    <property type="protein sequence ID" value="RSK49044.1"/>
    <property type="molecule type" value="Genomic_DNA"/>
</dbReference>
<protein>
    <submittedName>
        <fullName evidence="2">DinB family protein</fullName>
    </submittedName>
</protein>
<evidence type="ECO:0000259" key="1">
    <source>
        <dbReference type="Pfam" id="PF12867"/>
    </source>
</evidence>
<dbReference type="InterPro" id="IPR034660">
    <property type="entry name" value="DinB/YfiT-like"/>
</dbReference>
<evidence type="ECO:0000313" key="3">
    <source>
        <dbReference type="Proteomes" id="UP000273500"/>
    </source>
</evidence>
<gene>
    <name evidence="2" type="ORF">EI291_10840</name>
</gene>
<accession>A0A3R9P5D1</accession>
<feature type="domain" description="DinB-like" evidence="1">
    <location>
        <begin position="11"/>
        <end position="170"/>
    </location>
</feature>
<dbReference type="SUPFAM" id="SSF109854">
    <property type="entry name" value="DinB/YfiT-like putative metalloenzymes"/>
    <property type="match status" value="1"/>
</dbReference>
<name>A0A3R9P5D1_9BACT</name>
<dbReference type="Pfam" id="PF12867">
    <property type="entry name" value="DinB_2"/>
    <property type="match status" value="1"/>
</dbReference>
<reference evidence="2 3" key="1">
    <citation type="submission" date="2018-12" db="EMBL/GenBank/DDBJ databases">
        <authorList>
            <person name="Feng G."/>
            <person name="Zhu H."/>
        </authorList>
    </citation>
    <scope>NUCLEOTIDE SEQUENCE [LARGE SCALE GENOMIC DNA]</scope>
    <source>
        <strain evidence="2 3">KCTC 12533</strain>
    </source>
</reference>
<dbReference type="Proteomes" id="UP000273500">
    <property type="component" value="Unassembled WGS sequence"/>
</dbReference>